<reference evidence="3" key="1">
    <citation type="submission" date="2022-05" db="EMBL/GenBank/DDBJ databases">
        <title>Sphingomonas sp. strain RP10 Genome sequencing and assembly.</title>
        <authorList>
            <person name="Kim I."/>
        </authorList>
    </citation>
    <scope>NUCLEOTIDE SEQUENCE</scope>
    <source>
        <strain evidence="3">RP10</strain>
    </source>
</reference>
<protein>
    <submittedName>
        <fullName evidence="3">Glutathione transferase GstA</fullName>
        <ecNumber evidence="3">2.5.1.18</ecNumber>
    </submittedName>
</protein>
<dbReference type="Gene3D" id="1.20.1050.10">
    <property type="match status" value="1"/>
</dbReference>
<feature type="domain" description="GST N-terminal" evidence="1">
    <location>
        <begin position="1"/>
        <end position="80"/>
    </location>
</feature>
<dbReference type="InterPro" id="IPR010987">
    <property type="entry name" value="Glutathione-S-Trfase_C-like"/>
</dbReference>
<dbReference type="SFLD" id="SFLDG01150">
    <property type="entry name" value="Main.1:_Beta-like"/>
    <property type="match status" value="1"/>
</dbReference>
<dbReference type="AlphaFoldDB" id="A0A9X2HQK2"/>
<dbReference type="PANTHER" id="PTHR44051">
    <property type="entry name" value="GLUTATHIONE S-TRANSFERASE-RELATED"/>
    <property type="match status" value="1"/>
</dbReference>
<dbReference type="InterPro" id="IPR004046">
    <property type="entry name" value="GST_C"/>
</dbReference>
<feature type="domain" description="GST C-terminal" evidence="2">
    <location>
        <begin position="86"/>
        <end position="214"/>
    </location>
</feature>
<proteinExistence type="predicted"/>
<name>A0A9X2HQK2_9SPHN</name>
<dbReference type="EMBL" id="JAMLDY010000002">
    <property type="protein sequence ID" value="MCP3733589.1"/>
    <property type="molecule type" value="Genomic_DNA"/>
</dbReference>
<dbReference type="Pfam" id="PF13409">
    <property type="entry name" value="GST_N_2"/>
    <property type="match status" value="1"/>
</dbReference>
<dbReference type="InterPro" id="IPR004045">
    <property type="entry name" value="Glutathione_S-Trfase_N"/>
</dbReference>
<dbReference type="Gene3D" id="3.40.30.10">
    <property type="entry name" value="Glutaredoxin"/>
    <property type="match status" value="1"/>
</dbReference>
<evidence type="ECO:0000259" key="1">
    <source>
        <dbReference type="PROSITE" id="PS50404"/>
    </source>
</evidence>
<accession>A0A9X2HQK2</accession>
<dbReference type="SUPFAM" id="SSF52833">
    <property type="entry name" value="Thioredoxin-like"/>
    <property type="match status" value="1"/>
</dbReference>
<keyword evidence="4" id="KW-1185">Reference proteome</keyword>
<dbReference type="InterPro" id="IPR036249">
    <property type="entry name" value="Thioredoxin-like_sf"/>
</dbReference>
<evidence type="ECO:0000313" key="3">
    <source>
        <dbReference type="EMBL" id="MCP3733589.1"/>
    </source>
</evidence>
<dbReference type="PANTHER" id="PTHR44051:SF8">
    <property type="entry name" value="GLUTATHIONE S-TRANSFERASE GSTA"/>
    <property type="match status" value="1"/>
</dbReference>
<dbReference type="InterPro" id="IPR040079">
    <property type="entry name" value="Glutathione_S-Trfase"/>
</dbReference>
<dbReference type="CDD" id="cd03057">
    <property type="entry name" value="GST_N_Beta"/>
    <property type="match status" value="1"/>
</dbReference>
<keyword evidence="3" id="KW-0808">Transferase</keyword>
<dbReference type="Proteomes" id="UP001139486">
    <property type="component" value="Unassembled WGS sequence"/>
</dbReference>
<dbReference type="EC" id="2.5.1.18" evidence="3"/>
<comment type="caution">
    <text evidence="3">The sequence shown here is derived from an EMBL/GenBank/DDBJ whole genome shotgun (WGS) entry which is preliminary data.</text>
</comment>
<dbReference type="PROSITE" id="PS50405">
    <property type="entry name" value="GST_CTER"/>
    <property type="match status" value="1"/>
</dbReference>
<dbReference type="SUPFAM" id="SSF47616">
    <property type="entry name" value="GST C-terminal domain-like"/>
    <property type="match status" value="1"/>
</dbReference>
<gene>
    <name evidence="3" type="primary">gstA</name>
    <name evidence="3" type="ORF">M9979_01655</name>
</gene>
<sequence>MILFYAAGASSQAPHILLREAGLPFALERVDLATHHWANGDYRQLNTKGYVPALLLDNGDLLTECAIILQWIADQVPERHLLPPAGSPARYHALEWLNFIATELHKNFITPERHGGIAANFLSKTRKGQEQTRIHVSPRLDWVDRQMEGRSYISGDRVTAPDAYLFTMLTWAGRLGLDLTTWRNLADFFGRMAMRPAVTDALAIEGPPHALTDAG</sequence>
<dbReference type="InterPro" id="IPR036282">
    <property type="entry name" value="Glutathione-S-Trfase_C_sf"/>
</dbReference>
<evidence type="ECO:0000313" key="4">
    <source>
        <dbReference type="Proteomes" id="UP001139486"/>
    </source>
</evidence>
<dbReference type="SFLD" id="SFLDG00358">
    <property type="entry name" value="Main_(cytGST)"/>
    <property type="match status" value="1"/>
</dbReference>
<dbReference type="PROSITE" id="PS50404">
    <property type="entry name" value="GST_NTER"/>
    <property type="match status" value="1"/>
</dbReference>
<dbReference type="CDD" id="cd03188">
    <property type="entry name" value="GST_C_Beta"/>
    <property type="match status" value="1"/>
</dbReference>
<dbReference type="RefSeq" id="WP_254287602.1">
    <property type="nucleotide sequence ID" value="NZ_JAMLDY010000002.1"/>
</dbReference>
<dbReference type="NCBIfam" id="NF007831">
    <property type="entry name" value="PRK10542.1"/>
    <property type="match status" value="1"/>
</dbReference>
<organism evidence="3 4">
    <name type="scientific">Sphingomonas liriopis</name>
    <dbReference type="NCBI Taxonomy" id="2949094"/>
    <lineage>
        <taxon>Bacteria</taxon>
        <taxon>Pseudomonadati</taxon>
        <taxon>Pseudomonadota</taxon>
        <taxon>Alphaproteobacteria</taxon>
        <taxon>Sphingomonadales</taxon>
        <taxon>Sphingomonadaceae</taxon>
        <taxon>Sphingomonas</taxon>
    </lineage>
</organism>
<dbReference type="SFLD" id="SFLDS00019">
    <property type="entry name" value="Glutathione_Transferase_(cytos"/>
    <property type="match status" value="1"/>
</dbReference>
<dbReference type="GO" id="GO:0004364">
    <property type="term" value="F:glutathione transferase activity"/>
    <property type="evidence" value="ECO:0007669"/>
    <property type="project" value="UniProtKB-EC"/>
</dbReference>
<evidence type="ECO:0000259" key="2">
    <source>
        <dbReference type="PROSITE" id="PS50405"/>
    </source>
</evidence>
<dbReference type="Pfam" id="PF00043">
    <property type="entry name" value="GST_C"/>
    <property type="match status" value="1"/>
</dbReference>